<evidence type="ECO:0000313" key="3">
    <source>
        <dbReference type="Proteomes" id="UP000287651"/>
    </source>
</evidence>
<comment type="caution">
    <text evidence="2">The sequence shown here is derived from an EMBL/GenBank/DDBJ whole genome shotgun (WGS) entry which is preliminary data.</text>
</comment>
<dbReference type="AlphaFoldDB" id="A0A426X9P8"/>
<gene>
    <name evidence="2" type="ORF">B296_00033946</name>
</gene>
<organism evidence="2 3">
    <name type="scientific">Ensete ventricosum</name>
    <name type="common">Abyssinian banana</name>
    <name type="synonym">Musa ensete</name>
    <dbReference type="NCBI Taxonomy" id="4639"/>
    <lineage>
        <taxon>Eukaryota</taxon>
        <taxon>Viridiplantae</taxon>
        <taxon>Streptophyta</taxon>
        <taxon>Embryophyta</taxon>
        <taxon>Tracheophyta</taxon>
        <taxon>Spermatophyta</taxon>
        <taxon>Magnoliopsida</taxon>
        <taxon>Liliopsida</taxon>
        <taxon>Zingiberales</taxon>
        <taxon>Musaceae</taxon>
        <taxon>Ensete</taxon>
    </lineage>
</organism>
<dbReference type="EMBL" id="AMZH03023931">
    <property type="protein sequence ID" value="RRT36192.1"/>
    <property type="molecule type" value="Genomic_DNA"/>
</dbReference>
<reference evidence="2 3" key="1">
    <citation type="journal article" date="2014" name="Agronomy (Basel)">
        <title>A Draft Genome Sequence for Ensete ventricosum, the Drought-Tolerant Tree Against Hunger.</title>
        <authorList>
            <person name="Harrison J."/>
            <person name="Moore K.A."/>
            <person name="Paszkiewicz K."/>
            <person name="Jones T."/>
            <person name="Grant M."/>
            <person name="Ambacheew D."/>
            <person name="Muzemil S."/>
            <person name="Studholme D.J."/>
        </authorList>
    </citation>
    <scope>NUCLEOTIDE SEQUENCE [LARGE SCALE GENOMIC DNA]</scope>
</reference>
<name>A0A426X9P8_ENSVE</name>
<proteinExistence type="predicted"/>
<protein>
    <submittedName>
        <fullName evidence="2">Uncharacterized protein</fullName>
    </submittedName>
</protein>
<accession>A0A426X9P8</accession>
<feature type="compositionally biased region" description="Basic and acidic residues" evidence="1">
    <location>
        <begin position="104"/>
        <end position="113"/>
    </location>
</feature>
<feature type="compositionally biased region" description="Acidic residues" evidence="1">
    <location>
        <begin position="120"/>
        <end position="133"/>
    </location>
</feature>
<sequence length="186" mass="20196">MALYSDSSAASTSAPLPSGSSNLSALATASIVLTQPLNGSLLSTSSDSNVLGPSKVRCTGPYQHTEIWPVRYGMFAAAQRHSRGELLQKRQARRHQLLGLPPRAVEDEKDGGRAGRIGGEEAEVPASGEEEDGQGGISPVAVVEESRRGWEPRRRRLPDRVWQRRRQRARRGRGLGEVHGVIRSDP</sequence>
<feature type="compositionally biased region" description="Basic residues" evidence="1">
    <location>
        <begin position="163"/>
        <end position="173"/>
    </location>
</feature>
<feature type="compositionally biased region" description="Basic and acidic residues" evidence="1">
    <location>
        <begin position="144"/>
        <end position="162"/>
    </location>
</feature>
<feature type="compositionally biased region" description="Basic and acidic residues" evidence="1">
    <location>
        <begin position="174"/>
        <end position="186"/>
    </location>
</feature>
<dbReference type="Proteomes" id="UP000287651">
    <property type="component" value="Unassembled WGS sequence"/>
</dbReference>
<evidence type="ECO:0000256" key="1">
    <source>
        <dbReference type="SAM" id="MobiDB-lite"/>
    </source>
</evidence>
<feature type="region of interest" description="Disordered" evidence="1">
    <location>
        <begin position="103"/>
        <end position="186"/>
    </location>
</feature>
<evidence type="ECO:0000313" key="2">
    <source>
        <dbReference type="EMBL" id="RRT36192.1"/>
    </source>
</evidence>